<feature type="region of interest" description="Disordered" evidence="1">
    <location>
        <begin position="1"/>
        <end position="44"/>
    </location>
</feature>
<evidence type="ECO:0000313" key="3">
    <source>
        <dbReference type="Proteomes" id="UP001333110"/>
    </source>
</evidence>
<dbReference type="Proteomes" id="UP001333110">
    <property type="component" value="Unassembled WGS sequence"/>
</dbReference>
<name>A0AAN7ML07_MYCAM</name>
<dbReference type="AlphaFoldDB" id="A0AAN7ML07"/>
<protein>
    <submittedName>
        <fullName evidence="2">Uncharacterized protein</fullName>
    </submittedName>
</protein>
<reference evidence="2 3" key="1">
    <citation type="journal article" date="2023" name="J. Hered.">
        <title>Chromosome-level genome of the wood stork (Mycteria americana) provides insight into avian chromosome evolution.</title>
        <authorList>
            <person name="Flamio R. Jr."/>
            <person name="Ramstad K.M."/>
        </authorList>
    </citation>
    <scope>NUCLEOTIDE SEQUENCE [LARGE SCALE GENOMIC DNA]</scope>
    <source>
        <strain evidence="2">JAX WOST 10</strain>
    </source>
</reference>
<evidence type="ECO:0000256" key="1">
    <source>
        <dbReference type="SAM" id="MobiDB-lite"/>
    </source>
</evidence>
<gene>
    <name evidence="2" type="ORF">QYF61_001109</name>
</gene>
<sequence>MKKENGLHKQGGIAHGQKEGSTKGHTCMTTKDHQRPPQKPLGAQGRMPHLKYCVQFWAPHYKRDIEVLEHVQRRATKLGKGLEQKSDEDWLRELGLFSLEKRRPRGDLIALYNYLKGGVVQLPEGVLVRCIWQIEYHSKRHQGQGRRRGGGAPGARAEIPLQPVLKTVVRQAVPLQPMEVNSGADIYLQPVEDPTLEQVDTHEGGWDPVGSLRWSKLLAGPVDLWRERSPCWSRFSGRTCDPMGDPCWSGLFRKDCSPWKGPTLEQFVKNCSPWKGPTLEWFVKNCSPWEGTTLEKFVEDLSPVGWTPRWSGS</sequence>
<dbReference type="EMBL" id="JAUNZN010000044">
    <property type="protein sequence ID" value="KAK4806186.1"/>
    <property type="molecule type" value="Genomic_DNA"/>
</dbReference>
<evidence type="ECO:0000313" key="2">
    <source>
        <dbReference type="EMBL" id="KAK4806186.1"/>
    </source>
</evidence>
<accession>A0AAN7ML07</accession>
<keyword evidence="3" id="KW-1185">Reference proteome</keyword>
<organism evidence="2 3">
    <name type="scientific">Mycteria americana</name>
    <name type="common">Wood stork</name>
    <dbReference type="NCBI Taxonomy" id="33587"/>
    <lineage>
        <taxon>Eukaryota</taxon>
        <taxon>Metazoa</taxon>
        <taxon>Chordata</taxon>
        <taxon>Craniata</taxon>
        <taxon>Vertebrata</taxon>
        <taxon>Euteleostomi</taxon>
        <taxon>Archelosauria</taxon>
        <taxon>Archosauria</taxon>
        <taxon>Dinosauria</taxon>
        <taxon>Saurischia</taxon>
        <taxon>Theropoda</taxon>
        <taxon>Coelurosauria</taxon>
        <taxon>Aves</taxon>
        <taxon>Neognathae</taxon>
        <taxon>Neoaves</taxon>
        <taxon>Aequornithes</taxon>
        <taxon>Ciconiiformes</taxon>
        <taxon>Ciconiidae</taxon>
        <taxon>Mycteria</taxon>
    </lineage>
</organism>
<proteinExistence type="predicted"/>
<comment type="caution">
    <text evidence="2">The sequence shown here is derived from an EMBL/GenBank/DDBJ whole genome shotgun (WGS) entry which is preliminary data.</text>
</comment>